<evidence type="ECO:0000313" key="10">
    <source>
        <dbReference type="Proteomes" id="UP000315400"/>
    </source>
</evidence>
<evidence type="ECO:0000256" key="2">
    <source>
        <dbReference type="ARBA" id="ARBA00010145"/>
    </source>
</evidence>
<keyword evidence="3" id="KW-0813">Transport</keyword>
<dbReference type="AlphaFoldDB" id="A0A540VWM9"/>
<accession>A0A540VWM9</accession>
<keyword evidence="7 8" id="KW-0472">Membrane</keyword>
<dbReference type="Pfam" id="PF03547">
    <property type="entry name" value="Mem_trans"/>
    <property type="match status" value="1"/>
</dbReference>
<organism evidence="9 10">
    <name type="scientific">Spiribacter salinus</name>
    <dbReference type="NCBI Taxonomy" id="1335746"/>
    <lineage>
        <taxon>Bacteria</taxon>
        <taxon>Pseudomonadati</taxon>
        <taxon>Pseudomonadota</taxon>
        <taxon>Gammaproteobacteria</taxon>
        <taxon>Chromatiales</taxon>
        <taxon>Ectothiorhodospiraceae</taxon>
        <taxon>Spiribacter</taxon>
    </lineage>
</organism>
<dbReference type="Proteomes" id="UP000315400">
    <property type="component" value="Unassembled WGS sequence"/>
</dbReference>
<feature type="transmembrane region" description="Helical" evidence="8">
    <location>
        <begin position="223"/>
        <end position="249"/>
    </location>
</feature>
<protein>
    <recommendedName>
        <fullName evidence="11">AEC family transporter</fullName>
    </recommendedName>
</protein>
<proteinExistence type="inferred from homology"/>
<evidence type="ECO:0000256" key="3">
    <source>
        <dbReference type="ARBA" id="ARBA00022448"/>
    </source>
</evidence>
<evidence type="ECO:0000256" key="7">
    <source>
        <dbReference type="ARBA" id="ARBA00023136"/>
    </source>
</evidence>
<feature type="transmembrane region" description="Helical" evidence="8">
    <location>
        <begin position="6"/>
        <end position="22"/>
    </location>
</feature>
<feature type="transmembrane region" description="Helical" evidence="8">
    <location>
        <begin position="255"/>
        <end position="274"/>
    </location>
</feature>
<dbReference type="GO" id="GO:0005886">
    <property type="term" value="C:plasma membrane"/>
    <property type="evidence" value="ECO:0007669"/>
    <property type="project" value="UniProtKB-SubCell"/>
</dbReference>
<comment type="similarity">
    <text evidence="2">Belongs to the auxin efflux carrier (TC 2.A.69) family.</text>
</comment>
<feature type="transmembrane region" description="Helical" evidence="8">
    <location>
        <begin position="96"/>
        <end position="115"/>
    </location>
</feature>
<comment type="subcellular location">
    <subcellularLocation>
        <location evidence="1">Cell membrane</location>
        <topology evidence="1">Multi-pass membrane protein</topology>
    </subcellularLocation>
</comment>
<dbReference type="EMBL" id="VIFK01000011">
    <property type="protein sequence ID" value="TQF00504.1"/>
    <property type="molecule type" value="Genomic_DNA"/>
</dbReference>
<reference evidence="9 10" key="1">
    <citation type="submission" date="2019-06" db="EMBL/GenBank/DDBJ databases">
        <title>Metagenome assembled Genome of Spiribacter salinus SL48-SHIP from the microbial mat of Salt Lake 48 (Novosibirsk region, Russia).</title>
        <authorList>
            <person name="Shipova A."/>
            <person name="Rozanov A.S."/>
            <person name="Bryanskaya A.V."/>
            <person name="Peltek S.E."/>
        </authorList>
    </citation>
    <scope>NUCLEOTIDE SEQUENCE [LARGE SCALE GENOMIC DNA]</scope>
    <source>
        <strain evidence="9">SL48-SHIP-2</strain>
    </source>
</reference>
<dbReference type="PANTHER" id="PTHR36838:SF4">
    <property type="entry name" value="AUXIN EFFLUX CARRIER FAMILY PROTEIN"/>
    <property type="match status" value="1"/>
</dbReference>
<feature type="transmembrane region" description="Helical" evidence="8">
    <location>
        <begin position="281"/>
        <end position="305"/>
    </location>
</feature>
<dbReference type="STRING" id="1260251.SPISAL_03865"/>
<feature type="transmembrane region" description="Helical" evidence="8">
    <location>
        <begin position="170"/>
        <end position="191"/>
    </location>
</feature>
<dbReference type="InterPro" id="IPR038770">
    <property type="entry name" value="Na+/solute_symporter_sf"/>
</dbReference>
<dbReference type="Gene3D" id="1.20.1530.20">
    <property type="match status" value="1"/>
</dbReference>
<evidence type="ECO:0000256" key="4">
    <source>
        <dbReference type="ARBA" id="ARBA00022475"/>
    </source>
</evidence>
<dbReference type="InterPro" id="IPR004776">
    <property type="entry name" value="Mem_transp_PIN-like"/>
</dbReference>
<keyword evidence="6 8" id="KW-1133">Transmembrane helix</keyword>
<feature type="transmembrane region" description="Helical" evidence="8">
    <location>
        <begin position="127"/>
        <end position="149"/>
    </location>
</feature>
<evidence type="ECO:0008006" key="11">
    <source>
        <dbReference type="Google" id="ProtNLM"/>
    </source>
</evidence>
<comment type="caution">
    <text evidence="9">The sequence shown here is derived from an EMBL/GenBank/DDBJ whole genome shotgun (WGS) entry which is preliminary data.</text>
</comment>
<name>A0A540VWM9_9GAMM</name>
<evidence type="ECO:0000313" key="9">
    <source>
        <dbReference type="EMBL" id="TQF00504.1"/>
    </source>
</evidence>
<sequence>MQILAPVVLIITMGWVLVRTGFLSNPAVGELNRLTYWVGLPALLIQRIGTAAPDFGRVGDMLSVLLLATGVSVLVAALVARLWRLPGQSFVTFVHGAYRGNLTFIGLPVVIYAFAGSPEASTYEAVALVAFVPLVVIYNIVAVTVMQLPGRQAPMVALSRVARGVATNPILLGTLLGVLLALSPLALPLAADRTLAAVGQMALPLALIGIGGGLYATRIRGRVRWAVGAAALKTTVGPLAGLFFGVTFGLSTDELRLALVFLACPTASAAYVLVQQMDGDTALVASTIVLSHLFALPVMLLVLALTA</sequence>
<keyword evidence="5 8" id="KW-0812">Transmembrane</keyword>
<feature type="transmembrane region" description="Helical" evidence="8">
    <location>
        <begin position="64"/>
        <end position="84"/>
    </location>
</feature>
<evidence type="ECO:0000256" key="1">
    <source>
        <dbReference type="ARBA" id="ARBA00004651"/>
    </source>
</evidence>
<evidence type="ECO:0000256" key="5">
    <source>
        <dbReference type="ARBA" id="ARBA00022692"/>
    </source>
</evidence>
<evidence type="ECO:0000256" key="6">
    <source>
        <dbReference type="ARBA" id="ARBA00022989"/>
    </source>
</evidence>
<gene>
    <name evidence="9" type="ORF">FKY71_03110</name>
</gene>
<feature type="transmembrane region" description="Helical" evidence="8">
    <location>
        <begin position="197"/>
        <end position="216"/>
    </location>
</feature>
<dbReference type="PANTHER" id="PTHR36838">
    <property type="entry name" value="AUXIN EFFLUX CARRIER FAMILY PROTEIN"/>
    <property type="match status" value="1"/>
</dbReference>
<keyword evidence="4" id="KW-1003">Cell membrane</keyword>
<dbReference type="GO" id="GO:0055085">
    <property type="term" value="P:transmembrane transport"/>
    <property type="evidence" value="ECO:0007669"/>
    <property type="project" value="InterPro"/>
</dbReference>
<evidence type="ECO:0000256" key="8">
    <source>
        <dbReference type="SAM" id="Phobius"/>
    </source>
</evidence>